<protein>
    <submittedName>
        <fullName evidence="1">Uncharacterized protein</fullName>
    </submittedName>
</protein>
<evidence type="ECO:0000313" key="1">
    <source>
        <dbReference type="EMBL" id="KRY83801.1"/>
    </source>
</evidence>
<proteinExistence type="predicted"/>
<dbReference type="OrthoDB" id="10585582at2759"/>
<keyword evidence="2" id="KW-1185">Reference proteome</keyword>
<reference evidence="1 2" key="1">
    <citation type="submission" date="2015-01" db="EMBL/GenBank/DDBJ databases">
        <title>Evolution of Trichinella species and genotypes.</title>
        <authorList>
            <person name="Korhonen P.K."/>
            <person name="Edoardo P."/>
            <person name="Giuseppe L.R."/>
            <person name="Gasser R.B."/>
        </authorList>
    </citation>
    <scope>NUCLEOTIDE SEQUENCE [LARGE SCALE GENOMIC DNA]</scope>
    <source>
        <strain evidence="1">ISS470</strain>
    </source>
</reference>
<dbReference type="EMBL" id="JYDT01000131">
    <property type="protein sequence ID" value="KRY83801.1"/>
    <property type="molecule type" value="Genomic_DNA"/>
</dbReference>
<evidence type="ECO:0000313" key="2">
    <source>
        <dbReference type="Proteomes" id="UP000054995"/>
    </source>
</evidence>
<accession>A0A0V1FCM2</accession>
<gene>
    <name evidence="1" type="ORF">T4D_15815</name>
</gene>
<organism evidence="1 2">
    <name type="scientific">Trichinella pseudospiralis</name>
    <name type="common">Parasitic roundworm</name>
    <dbReference type="NCBI Taxonomy" id="6337"/>
    <lineage>
        <taxon>Eukaryota</taxon>
        <taxon>Metazoa</taxon>
        <taxon>Ecdysozoa</taxon>
        <taxon>Nematoda</taxon>
        <taxon>Enoplea</taxon>
        <taxon>Dorylaimia</taxon>
        <taxon>Trichinellida</taxon>
        <taxon>Trichinellidae</taxon>
        <taxon>Trichinella</taxon>
    </lineage>
</organism>
<name>A0A0V1FCM2_TRIPS</name>
<dbReference type="Proteomes" id="UP000054995">
    <property type="component" value="Unassembled WGS sequence"/>
</dbReference>
<sequence length="126" mass="14308">MEKIETRIGKLVIPSTPYGLLDSSSAPKKIVFHKINFPYGISKFIFDPGIHRPSFDPKGGINKYITKTTSVYVNCVITVKFVIATQLPNILLLQNAEKDNFHDIHPLYSRKRSFDQHEFLIAAFIG</sequence>
<comment type="caution">
    <text evidence="1">The sequence shown here is derived from an EMBL/GenBank/DDBJ whole genome shotgun (WGS) entry which is preliminary data.</text>
</comment>
<dbReference type="AlphaFoldDB" id="A0A0V1FCM2"/>